<dbReference type="PANTHER" id="PTHR31391:SF48">
    <property type="entry name" value="B3 DOMAIN-CONTAINING PROTEIN OS03G0620500"/>
    <property type="match status" value="1"/>
</dbReference>
<dbReference type="InterPro" id="IPR003340">
    <property type="entry name" value="B3_DNA-bd"/>
</dbReference>
<keyword evidence="3" id="KW-0238">DNA-binding</keyword>
<dbReference type="CDD" id="cd10017">
    <property type="entry name" value="B3_DNA"/>
    <property type="match status" value="2"/>
</dbReference>
<dbReference type="Pfam" id="PF02362">
    <property type="entry name" value="B3"/>
    <property type="match status" value="2"/>
</dbReference>
<evidence type="ECO:0000256" key="1">
    <source>
        <dbReference type="ARBA" id="ARBA00004123"/>
    </source>
</evidence>
<accession>A0A8T0NGR3</accession>
<comment type="caution">
    <text evidence="8">The sequence shown here is derived from an EMBL/GenBank/DDBJ whole genome shotgun (WGS) entry which is preliminary data.</text>
</comment>
<keyword evidence="2" id="KW-0805">Transcription regulation</keyword>
<evidence type="ECO:0000256" key="5">
    <source>
        <dbReference type="ARBA" id="ARBA00023242"/>
    </source>
</evidence>
<dbReference type="Gene3D" id="2.40.330.10">
    <property type="entry name" value="DNA-binding pseudobarrel domain"/>
    <property type="match status" value="2"/>
</dbReference>
<organism evidence="8 9">
    <name type="scientific">Panicum virgatum</name>
    <name type="common">Blackwell switchgrass</name>
    <dbReference type="NCBI Taxonomy" id="38727"/>
    <lineage>
        <taxon>Eukaryota</taxon>
        <taxon>Viridiplantae</taxon>
        <taxon>Streptophyta</taxon>
        <taxon>Embryophyta</taxon>
        <taxon>Tracheophyta</taxon>
        <taxon>Spermatophyta</taxon>
        <taxon>Magnoliopsida</taxon>
        <taxon>Liliopsida</taxon>
        <taxon>Poales</taxon>
        <taxon>Poaceae</taxon>
        <taxon>PACMAD clade</taxon>
        <taxon>Panicoideae</taxon>
        <taxon>Panicodae</taxon>
        <taxon>Paniceae</taxon>
        <taxon>Panicinae</taxon>
        <taxon>Panicum</taxon>
        <taxon>Panicum sect. Hiantes</taxon>
    </lineage>
</organism>
<evidence type="ECO:0000256" key="6">
    <source>
        <dbReference type="SAM" id="MobiDB-lite"/>
    </source>
</evidence>
<reference evidence="8" key="1">
    <citation type="submission" date="2020-05" db="EMBL/GenBank/DDBJ databases">
        <title>WGS assembly of Panicum virgatum.</title>
        <authorList>
            <person name="Lovell J.T."/>
            <person name="Jenkins J."/>
            <person name="Shu S."/>
            <person name="Juenger T.E."/>
            <person name="Schmutz J."/>
        </authorList>
    </citation>
    <scope>NUCLEOTIDE SEQUENCE</scope>
    <source>
        <strain evidence="8">AP13</strain>
    </source>
</reference>
<feature type="domain" description="TF-B3" evidence="7">
    <location>
        <begin position="204"/>
        <end position="305"/>
    </location>
</feature>
<evidence type="ECO:0000256" key="2">
    <source>
        <dbReference type="ARBA" id="ARBA00023015"/>
    </source>
</evidence>
<keyword evidence="4" id="KW-0804">Transcription</keyword>
<dbReference type="GO" id="GO:0005634">
    <property type="term" value="C:nucleus"/>
    <property type="evidence" value="ECO:0007669"/>
    <property type="project" value="UniProtKB-SubCell"/>
</dbReference>
<gene>
    <name evidence="8" type="ORF">PVAP13_9KG096500</name>
</gene>
<comment type="subcellular location">
    <subcellularLocation>
        <location evidence="1">Nucleus</location>
    </subcellularLocation>
</comment>
<evidence type="ECO:0000259" key="7">
    <source>
        <dbReference type="PROSITE" id="PS50863"/>
    </source>
</evidence>
<evidence type="ECO:0000313" key="8">
    <source>
        <dbReference type="EMBL" id="KAG2547409.1"/>
    </source>
</evidence>
<sequence length="305" mass="34665">MKPSNVKSKYPSLVIPNDYAAAYFPHNNQFVTLQRPGKNKKWRPKFYIRKDRAANMFVGHWSDFVKDNHVREGDICIFQPVKNAGTTFTVTVHLIRKPKVDMLDQNRNCPGGVGSSRGRTRTKVNDHKTVSSSEGRPKAKVTLTTRVKEEPLHHYQGPLESDDSGQGQPSKYPYILSGYAHLNGEQRKKVEEIVRSIQSRVPIYVAILSNSNVGTNSTCILAFGKQYATEYLPDGEQTLTLLRKGKSTTWKVRMVPRSSGSHGQMLTVGWRDFVQDNRLEVEDICLFQQMDDKRLTMTVDIIRHG</sequence>
<dbReference type="InterPro" id="IPR015300">
    <property type="entry name" value="DNA-bd_pseudobarrel_sf"/>
</dbReference>
<keyword evidence="5" id="KW-0539">Nucleus</keyword>
<dbReference type="SUPFAM" id="SSF101936">
    <property type="entry name" value="DNA-binding pseudobarrel domain"/>
    <property type="match status" value="2"/>
</dbReference>
<dbReference type="EMBL" id="CM029053">
    <property type="protein sequence ID" value="KAG2547409.1"/>
    <property type="molecule type" value="Genomic_DNA"/>
</dbReference>
<evidence type="ECO:0000256" key="3">
    <source>
        <dbReference type="ARBA" id="ARBA00023125"/>
    </source>
</evidence>
<keyword evidence="9" id="KW-1185">Reference proteome</keyword>
<dbReference type="GO" id="GO:0003677">
    <property type="term" value="F:DNA binding"/>
    <property type="evidence" value="ECO:0007669"/>
    <property type="project" value="UniProtKB-KW"/>
</dbReference>
<dbReference type="PANTHER" id="PTHR31391">
    <property type="entry name" value="B3 DOMAIN-CONTAINING PROTEIN OS11G0197600-RELATED"/>
    <property type="match status" value="1"/>
</dbReference>
<dbReference type="Proteomes" id="UP000823388">
    <property type="component" value="Chromosome 9K"/>
</dbReference>
<proteinExistence type="predicted"/>
<protein>
    <recommendedName>
        <fullName evidence="7">TF-B3 domain-containing protein</fullName>
    </recommendedName>
</protein>
<feature type="region of interest" description="Disordered" evidence="6">
    <location>
        <begin position="103"/>
        <end position="140"/>
    </location>
</feature>
<dbReference type="SMART" id="SM01019">
    <property type="entry name" value="B3"/>
    <property type="match status" value="2"/>
</dbReference>
<feature type="domain" description="TF-B3" evidence="7">
    <location>
        <begin position="1"/>
        <end position="96"/>
    </location>
</feature>
<dbReference type="InterPro" id="IPR044837">
    <property type="entry name" value="REM16-like"/>
</dbReference>
<name>A0A8T0NGR3_PANVG</name>
<dbReference type="PROSITE" id="PS50863">
    <property type="entry name" value="B3"/>
    <property type="match status" value="2"/>
</dbReference>
<evidence type="ECO:0000313" key="9">
    <source>
        <dbReference type="Proteomes" id="UP000823388"/>
    </source>
</evidence>
<dbReference type="AlphaFoldDB" id="A0A8T0NGR3"/>
<evidence type="ECO:0000256" key="4">
    <source>
        <dbReference type="ARBA" id="ARBA00023163"/>
    </source>
</evidence>